<dbReference type="InterPro" id="IPR000835">
    <property type="entry name" value="HTH_MarR-typ"/>
</dbReference>
<feature type="domain" description="N-acetyltransferase" evidence="3">
    <location>
        <begin position="166"/>
        <end position="315"/>
    </location>
</feature>
<comment type="caution">
    <text evidence="4">The sequence shown here is derived from an EMBL/GenBank/DDBJ whole genome shotgun (WGS) entry which is preliminary data.</text>
</comment>
<evidence type="ECO:0000313" key="5">
    <source>
        <dbReference type="Proteomes" id="UP001172083"/>
    </source>
</evidence>
<dbReference type="InterPro" id="IPR016181">
    <property type="entry name" value="Acyl_CoA_acyltransferase"/>
</dbReference>
<dbReference type="SUPFAM" id="SSF55729">
    <property type="entry name" value="Acyl-CoA N-acyltransferases (Nat)"/>
    <property type="match status" value="1"/>
</dbReference>
<evidence type="ECO:0000256" key="1">
    <source>
        <dbReference type="ARBA" id="ARBA00022679"/>
    </source>
</evidence>
<sequence>MKDFYEEIGKLALGSRLRRLSENILSEAKDIYSDYGIDLEPRWFPIFYLLSHEDSLAVTDIAARISHTHASVSQMIKEMKNRGLIVTEKDQFDGRKSMISLSAAGKDKIGQMNQLYPDVTRAVENLLVETTHDVWEAINELEYTLTRKNLQTRVKEVRKARESEKVKIVAYRPEHKPFFKSLNYQWINKHFEVEQADIKSLEHPDEDILQKGGRIFMATYGDTIVGTVAMKKLGADTFELAKMAVVEEARGRSIGWLLGKRVIDEAKALGASRVYIESNTKLKPAINLYHKLGFKKIKGPESPYARCNIQLELII</sequence>
<name>A0ABT8L5P6_9BACT</name>
<dbReference type="PROSITE" id="PS50995">
    <property type="entry name" value="HTH_MARR_2"/>
    <property type="match status" value="1"/>
</dbReference>
<dbReference type="Gene3D" id="3.40.630.30">
    <property type="match status" value="1"/>
</dbReference>
<organism evidence="4 5">
    <name type="scientific">Agaribacillus aureus</name>
    <dbReference type="NCBI Taxonomy" id="3051825"/>
    <lineage>
        <taxon>Bacteria</taxon>
        <taxon>Pseudomonadati</taxon>
        <taxon>Bacteroidota</taxon>
        <taxon>Cytophagia</taxon>
        <taxon>Cytophagales</taxon>
        <taxon>Splendidivirgaceae</taxon>
        <taxon>Agaribacillus</taxon>
    </lineage>
</organism>
<dbReference type="RefSeq" id="WP_346758385.1">
    <property type="nucleotide sequence ID" value="NZ_JAUJEB010000001.1"/>
</dbReference>
<protein>
    <submittedName>
        <fullName evidence="4">Bifunctional helix-turn-helix transcriptional regulator/GNAT family N-acetyltransferase</fullName>
    </submittedName>
</protein>
<dbReference type="CDD" id="cd04301">
    <property type="entry name" value="NAT_SF"/>
    <property type="match status" value="1"/>
</dbReference>
<keyword evidence="1" id="KW-0808">Transferase</keyword>
<dbReference type="PANTHER" id="PTHR13947:SF37">
    <property type="entry name" value="LD18367P"/>
    <property type="match status" value="1"/>
</dbReference>
<reference evidence="4" key="1">
    <citation type="submission" date="2023-06" db="EMBL/GenBank/DDBJ databases">
        <title>Genomic of Agaribacillus aureum.</title>
        <authorList>
            <person name="Wang G."/>
        </authorList>
    </citation>
    <scope>NUCLEOTIDE SEQUENCE</scope>
    <source>
        <strain evidence="4">BMA12</strain>
    </source>
</reference>
<dbReference type="PROSITE" id="PS51186">
    <property type="entry name" value="GNAT"/>
    <property type="match status" value="1"/>
</dbReference>
<gene>
    <name evidence="4" type="ORF">QQ020_13465</name>
</gene>
<evidence type="ECO:0000259" key="2">
    <source>
        <dbReference type="PROSITE" id="PS50995"/>
    </source>
</evidence>
<proteinExistence type="predicted"/>
<accession>A0ABT8L5P6</accession>
<dbReference type="SUPFAM" id="SSF46785">
    <property type="entry name" value="Winged helix' DNA-binding domain"/>
    <property type="match status" value="1"/>
</dbReference>
<evidence type="ECO:0000259" key="3">
    <source>
        <dbReference type="PROSITE" id="PS51186"/>
    </source>
</evidence>
<dbReference type="Pfam" id="PF00583">
    <property type="entry name" value="Acetyltransf_1"/>
    <property type="match status" value="1"/>
</dbReference>
<dbReference type="InterPro" id="IPR050769">
    <property type="entry name" value="NAT_camello-type"/>
</dbReference>
<dbReference type="Pfam" id="PF12802">
    <property type="entry name" value="MarR_2"/>
    <property type="match status" value="1"/>
</dbReference>
<keyword evidence="5" id="KW-1185">Reference proteome</keyword>
<dbReference type="InterPro" id="IPR036388">
    <property type="entry name" value="WH-like_DNA-bd_sf"/>
</dbReference>
<dbReference type="InterPro" id="IPR036390">
    <property type="entry name" value="WH_DNA-bd_sf"/>
</dbReference>
<feature type="domain" description="HTH marR-type" evidence="2">
    <location>
        <begin position="10"/>
        <end position="150"/>
    </location>
</feature>
<dbReference type="PANTHER" id="PTHR13947">
    <property type="entry name" value="GNAT FAMILY N-ACETYLTRANSFERASE"/>
    <property type="match status" value="1"/>
</dbReference>
<dbReference type="InterPro" id="IPR000182">
    <property type="entry name" value="GNAT_dom"/>
</dbReference>
<dbReference type="Gene3D" id="1.10.10.10">
    <property type="entry name" value="Winged helix-like DNA-binding domain superfamily/Winged helix DNA-binding domain"/>
    <property type="match status" value="1"/>
</dbReference>
<dbReference type="EMBL" id="JAUJEB010000001">
    <property type="protein sequence ID" value="MDN5213069.1"/>
    <property type="molecule type" value="Genomic_DNA"/>
</dbReference>
<dbReference type="Proteomes" id="UP001172083">
    <property type="component" value="Unassembled WGS sequence"/>
</dbReference>
<evidence type="ECO:0000313" key="4">
    <source>
        <dbReference type="EMBL" id="MDN5213069.1"/>
    </source>
</evidence>